<evidence type="ECO:0000313" key="2">
    <source>
        <dbReference type="EMBL" id="NJC23469.1"/>
    </source>
</evidence>
<accession>A0A846RQW5</accession>
<dbReference type="Proteomes" id="UP000547458">
    <property type="component" value="Unassembled WGS sequence"/>
</dbReference>
<sequence length="217" mass="23463">MNQPRNVDTDSEQPLDLQRALALVSDAETKARKQLHGNDALIYLVWGVVWLLGFGALHGSRFDWLPLEYVVALSFAAAVMAVGVIATILLVAKHSSGVRGHSTFIGTVYGIAWMLGFAVVAVLSGTIGVAVDDFWVRGMLINSIAVLVVGLMYITGGAMFNDRTQIFMGAWFLIIDFIAIITGPERFLTVFFVFGSGGFLVGAAIVTLRQRRSSSHA</sequence>
<feature type="transmembrane region" description="Helical" evidence="1">
    <location>
        <begin position="69"/>
        <end position="92"/>
    </location>
</feature>
<feature type="transmembrane region" description="Helical" evidence="1">
    <location>
        <begin position="134"/>
        <end position="154"/>
    </location>
</feature>
<keyword evidence="3" id="KW-1185">Reference proteome</keyword>
<feature type="transmembrane region" description="Helical" evidence="1">
    <location>
        <begin position="104"/>
        <end position="128"/>
    </location>
</feature>
<name>A0A846RQW5_9MICC</name>
<gene>
    <name evidence="2" type="ORF">BJ994_002545</name>
</gene>
<protein>
    <submittedName>
        <fullName evidence="2">Uncharacterized protein</fullName>
    </submittedName>
</protein>
<dbReference type="AlphaFoldDB" id="A0A846RQW5"/>
<keyword evidence="1" id="KW-0812">Transmembrane</keyword>
<keyword evidence="1" id="KW-0472">Membrane</keyword>
<proteinExistence type="predicted"/>
<feature type="transmembrane region" description="Helical" evidence="1">
    <location>
        <begin position="40"/>
        <end position="57"/>
    </location>
</feature>
<feature type="transmembrane region" description="Helical" evidence="1">
    <location>
        <begin position="189"/>
        <end position="208"/>
    </location>
</feature>
<evidence type="ECO:0000256" key="1">
    <source>
        <dbReference type="SAM" id="Phobius"/>
    </source>
</evidence>
<organism evidence="2 3">
    <name type="scientific">Arthrobacter pigmenti</name>
    <dbReference type="NCBI Taxonomy" id="271432"/>
    <lineage>
        <taxon>Bacteria</taxon>
        <taxon>Bacillati</taxon>
        <taxon>Actinomycetota</taxon>
        <taxon>Actinomycetes</taxon>
        <taxon>Micrococcales</taxon>
        <taxon>Micrococcaceae</taxon>
        <taxon>Arthrobacter</taxon>
    </lineage>
</organism>
<reference evidence="2 3" key="1">
    <citation type="submission" date="2020-03" db="EMBL/GenBank/DDBJ databases">
        <title>Sequencing the genomes of 1000 actinobacteria strains.</title>
        <authorList>
            <person name="Klenk H.-P."/>
        </authorList>
    </citation>
    <scope>NUCLEOTIDE SEQUENCE [LARGE SCALE GENOMIC DNA]</scope>
    <source>
        <strain evidence="2 3">DSM 16403</strain>
    </source>
</reference>
<dbReference type="RefSeq" id="WP_167994650.1">
    <property type="nucleotide sequence ID" value="NZ_JAATJL010000001.1"/>
</dbReference>
<keyword evidence="1" id="KW-1133">Transmembrane helix</keyword>
<dbReference type="EMBL" id="JAATJL010000001">
    <property type="protein sequence ID" value="NJC23469.1"/>
    <property type="molecule type" value="Genomic_DNA"/>
</dbReference>
<feature type="transmembrane region" description="Helical" evidence="1">
    <location>
        <begin position="166"/>
        <end position="183"/>
    </location>
</feature>
<comment type="caution">
    <text evidence="2">The sequence shown here is derived from an EMBL/GenBank/DDBJ whole genome shotgun (WGS) entry which is preliminary data.</text>
</comment>
<evidence type="ECO:0000313" key="3">
    <source>
        <dbReference type="Proteomes" id="UP000547458"/>
    </source>
</evidence>